<evidence type="ECO:0000313" key="2">
    <source>
        <dbReference type="Proteomes" id="UP001596528"/>
    </source>
</evidence>
<dbReference type="Proteomes" id="UP001596528">
    <property type="component" value="Unassembled WGS sequence"/>
</dbReference>
<evidence type="ECO:0000313" key="1">
    <source>
        <dbReference type="EMBL" id="MFC7750593.1"/>
    </source>
</evidence>
<organism evidence="1 2">
    <name type="scientific">Paenibacillus thermoaerophilus</name>
    <dbReference type="NCBI Taxonomy" id="1215385"/>
    <lineage>
        <taxon>Bacteria</taxon>
        <taxon>Bacillati</taxon>
        <taxon>Bacillota</taxon>
        <taxon>Bacilli</taxon>
        <taxon>Bacillales</taxon>
        <taxon>Paenibacillaceae</taxon>
        <taxon>Paenibacillus</taxon>
    </lineage>
</organism>
<keyword evidence="2" id="KW-1185">Reference proteome</keyword>
<dbReference type="EMBL" id="JBHTGQ010000025">
    <property type="protein sequence ID" value="MFC7750593.1"/>
    <property type="molecule type" value="Genomic_DNA"/>
</dbReference>
<accession>A0ABW2V4Y6</accession>
<gene>
    <name evidence="1" type="ORF">ACFQWB_11740</name>
</gene>
<reference evidence="2" key="1">
    <citation type="journal article" date="2019" name="Int. J. Syst. Evol. Microbiol.">
        <title>The Global Catalogue of Microorganisms (GCM) 10K type strain sequencing project: providing services to taxonomists for standard genome sequencing and annotation.</title>
        <authorList>
            <consortium name="The Broad Institute Genomics Platform"/>
            <consortium name="The Broad Institute Genome Sequencing Center for Infectious Disease"/>
            <person name="Wu L."/>
            <person name="Ma J."/>
        </authorList>
    </citation>
    <scope>NUCLEOTIDE SEQUENCE [LARGE SCALE GENOMIC DNA]</scope>
    <source>
        <strain evidence="2">JCM 18657</strain>
    </source>
</reference>
<comment type="caution">
    <text evidence="1">The sequence shown here is derived from an EMBL/GenBank/DDBJ whole genome shotgun (WGS) entry which is preliminary data.</text>
</comment>
<dbReference type="RefSeq" id="WP_138790826.1">
    <property type="nucleotide sequence ID" value="NZ_JBHTGQ010000025.1"/>
</dbReference>
<protein>
    <submittedName>
        <fullName evidence="1">Uncharacterized protein</fullName>
    </submittedName>
</protein>
<sequence length="144" mass="15640">MNKKILVSIIAGSVILVLIAVAGVNSLKGNSNFFRQFQSFSLTVVNQSDYDIISVETGILQSDASGNAVEGNSKHLFSKVIESGQQSVIKPRLTINNEGGIYMKYMDSSGKEVRKTVCSYTESASGYSIVTIMNDKIEVEEKCS</sequence>
<proteinExistence type="predicted"/>
<name>A0ABW2V4Y6_9BACL</name>